<feature type="transmembrane region" description="Helical" evidence="17">
    <location>
        <begin position="420"/>
        <end position="443"/>
    </location>
</feature>
<evidence type="ECO:0000256" key="5">
    <source>
        <dbReference type="ARBA" id="ARBA00021006"/>
    </source>
</evidence>
<evidence type="ECO:0000256" key="6">
    <source>
        <dbReference type="ARBA" id="ARBA00022448"/>
    </source>
</evidence>
<feature type="transmembrane region" description="Helical" evidence="17">
    <location>
        <begin position="374"/>
        <end position="399"/>
    </location>
</feature>
<dbReference type="GeneID" id="23764507"/>
<evidence type="ECO:0000256" key="17">
    <source>
        <dbReference type="RuleBase" id="RU003297"/>
    </source>
</evidence>
<name>A0A0U1Z967_TRICF</name>
<comment type="function">
    <text evidence="17">Core subunit of the mitochondrial membrane respiratory chain NADH dehydrogenase (Complex I) which catalyzes electron transfer from NADH through the respiratory chain, using ubiquinone as an electron acceptor. Essential for the catalytic activity and assembly of complex I.</text>
</comment>
<feature type="transmembrane region" description="Helical" evidence="17">
    <location>
        <begin position="138"/>
        <end position="159"/>
    </location>
</feature>
<protein>
    <recommendedName>
        <fullName evidence="5 17">NADH-ubiquinone oxidoreductase chain 4</fullName>
        <ecNumber evidence="4 17">7.1.1.2</ecNumber>
    </recommendedName>
</protein>
<dbReference type="PANTHER" id="PTHR43507">
    <property type="entry name" value="NADH-UBIQUINONE OXIDOREDUCTASE CHAIN 4"/>
    <property type="match status" value="1"/>
</dbReference>
<feature type="domain" description="NADH:ubiquinone oxidoreductase chain 4 N-terminal" evidence="19">
    <location>
        <begin position="1"/>
        <end position="102"/>
    </location>
</feature>
<evidence type="ECO:0000256" key="2">
    <source>
        <dbReference type="ARBA" id="ARBA00004225"/>
    </source>
</evidence>
<dbReference type="InterPro" id="IPR003918">
    <property type="entry name" value="NADH_UbQ_OxRdtase"/>
</dbReference>
<feature type="transmembrane region" description="Helical" evidence="17">
    <location>
        <begin position="209"/>
        <end position="230"/>
    </location>
</feature>
<keyword evidence="15 17" id="KW-0472">Membrane</keyword>
<dbReference type="InterPro" id="IPR000260">
    <property type="entry name" value="NADH4_N"/>
</dbReference>
<evidence type="ECO:0000256" key="13">
    <source>
        <dbReference type="ARBA" id="ARBA00023075"/>
    </source>
</evidence>
<dbReference type="GO" id="GO:0008137">
    <property type="term" value="F:NADH dehydrogenase (ubiquinone) activity"/>
    <property type="evidence" value="ECO:0007669"/>
    <property type="project" value="UniProtKB-UniRule"/>
</dbReference>
<evidence type="ECO:0000256" key="4">
    <source>
        <dbReference type="ARBA" id="ARBA00012944"/>
    </source>
</evidence>
<comment type="subcellular location">
    <subcellularLocation>
        <location evidence="2 17">Mitochondrion membrane</location>
        <topology evidence="2 17">Multi-pass membrane protein</topology>
    </subcellularLocation>
</comment>
<evidence type="ECO:0000313" key="20">
    <source>
        <dbReference type="EMBL" id="AJP09530.1"/>
    </source>
</evidence>
<feature type="transmembrane region" description="Helical" evidence="17">
    <location>
        <begin position="299"/>
        <end position="321"/>
    </location>
</feature>
<evidence type="ECO:0000256" key="15">
    <source>
        <dbReference type="ARBA" id="ARBA00023136"/>
    </source>
</evidence>
<evidence type="ECO:0000256" key="1">
    <source>
        <dbReference type="ARBA" id="ARBA00003257"/>
    </source>
</evidence>
<dbReference type="GO" id="GO:0048039">
    <property type="term" value="F:ubiquinone binding"/>
    <property type="evidence" value="ECO:0007669"/>
    <property type="project" value="TreeGrafter"/>
</dbReference>
<keyword evidence="13 17" id="KW-0830">Ubiquinone</keyword>
<reference evidence="20" key="1">
    <citation type="journal article" date="2015" name="Mitochondrial DNA">
        <title>The complete mitochondrial genome of the confused flour beetle Tribolium confusum (Coleoptera: Tenebrionidae).</title>
        <authorList>
            <person name="Ou J."/>
            <person name="Yao F.J."/>
            <person name="Li Y.X."/>
            <person name="Yang Y."/>
            <person name="Jin C."/>
            <person name="Wei Z.M."/>
        </authorList>
    </citation>
    <scope>NUCLEOTIDE SEQUENCE</scope>
</reference>
<comment type="similarity">
    <text evidence="3 17">Belongs to the complex I subunit 4 family.</text>
</comment>
<dbReference type="RefSeq" id="YP_009128366.1">
    <property type="nucleotide sequence ID" value="NC_026702.1"/>
</dbReference>
<feature type="transmembrane region" description="Helical" evidence="17">
    <location>
        <begin position="179"/>
        <end position="202"/>
    </location>
</feature>
<feature type="transmembrane region" description="Helical" evidence="17">
    <location>
        <begin position="236"/>
        <end position="259"/>
    </location>
</feature>
<keyword evidence="6 17" id="KW-0813">Transport</keyword>
<evidence type="ECO:0000256" key="16">
    <source>
        <dbReference type="ARBA" id="ARBA00049551"/>
    </source>
</evidence>
<organism evidence="20">
    <name type="scientific">Tribolium confusum</name>
    <name type="common">Confused flour beetle</name>
    <dbReference type="NCBI Taxonomy" id="7071"/>
    <lineage>
        <taxon>Eukaryota</taxon>
        <taxon>Metazoa</taxon>
        <taxon>Ecdysozoa</taxon>
        <taxon>Arthropoda</taxon>
        <taxon>Hexapoda</taxon>
        <taxon>Insecta</taxon>
        <taxon>Pterygota</taxon>
        <taxon>Neoptera</taxon>
        <taxon>Endopterygota</taxon>
        <taxon>Coleoptera</taxon>
        <taxon>Polyphaga</taxon>
        <taxon>Cucujiformia</taxon>
        <taxon>Tenebrionidae</taxon>
        <taxon>Tenebrionidae incertae sedis</taxon>
        <taxon>Tribolium</taxon>
    </lineage>
</organism>
<dbReference type="EMBL" id="KP420018">
    <property type="protein sequence ID" value="AJP09530.1"/>
    <property type="molecule type" value="Genomic_DNA"/>
</dbReference>
<dbReference type="Pfam" id="PF01059">
    <property type="entry name" value="Oxidored_q5_N"/>
    <property type="match status" value="1"/>
</dbReference>
<comment type="function">
    <text evidence="1">Core subunit of the mitochondrial membrane respiratory chain NADH dehydrogenase (Complex I) that is believed to belong to the minimal assembly required for catalysis. Complex I functions in the transfer of electrons from NADH to the respiratory chain. The immediate electron acceptor for the enzyme is believed to be ubiquinone.</text>
</comment>
<keyword evidence="8 17" id="KW-0812">Transmembrane</keyword>
<proteinExistence type="inferred from homology"/>
<accession>A0A0U1Z967</accession>
<keyword evidence="9" id="KW-1278">Translocase</keyword>
<feature type="transmembrane region" description="Helical" evidence="17">
    <location>
        <begin position="333"/>
        <end position="354"/>
    </location>
</feature>
<evidence type="ECO:0000256" key="9">
    <source>
        <dbReference type="ARBA" id="ARBA00022967"/>
    </source>
</evidence>
<dbReference type="InterPro" id="IPR001750">
    <property type="entry name" value="ND/Mrp_TM"/>
</dbReference>
<dbReference type="CTD" id="4538"/>
<evidence type="ECO:0000256" key="10">
    <source>
        <dbReference type="ARBA" id="ARBA00022982"/>
    </source>
</evidence>
<feature type="domain" description="NADH:quinone oxidoreductase/Mrp antiporter transmembrane" evidence="18">
    <location>
        <begin position="106"/>
        <end position="388"/>
    </location>
</feature>
<evidence type="ECO:0000256" key="8">
    <source>
        <dbReference type="ARBA" id="ARBA00022692"/>
    </source>
</evidence>
<comment type="catalytic activity">
    <reaction evidence="16 17">
        <text>a ubiquinone + NADH + 5 H(+)(in) = a ubiquinol + NAD(+) + 4 H(+)(out)</text>
        <dbReference type="Rhea" id="RHEA:29091"/>
        <dbReference type="Rhea" id="RHEA-COMP:9565"/>
        <dbReference type="Rhea" id="RHEA-COMP:9566"/>
        <dbReference type="ChEBI" id="CHEBI:15378"/>
        <dbReference type="ChEBI" id="CHEBI:16389"/>
        <dbReference type="ChEBI" id="CHEBI:17976"/>
        <dbReference type="ChEBI" id="CHEBI:57540"/>
        <dbReference type="ChEBI" id="CHEBI:57945"/>
        <dbReference type="EC" id="7.1.1.2"/>
    </reaction>
</comment>
<keyword evidence="11 17" id="KW-1133">Transmembrane helix</keyword>
<feature type="transmembrane region" description="Helical" evidence="17">
    <location>
        <begin position="86"/>
        <end position="103"/>
    </location>
</feature>
<feature type="transmembrane region" description="Helical" evidence="17">
    <location>
        <begin position="271"/>
        <end position="293"/>
    </location>
</feature>
<keyword evidence="10 17" id="KW-0249">Electron transport</keyword>
<feature type="transmembrane region" description="Helical" evidence="17">
    <location>
        <begin position="109"/>
        <end position="131"/>
    </location>
</feature>
<dbReference type="GO" id="GO:0015990">
    <property type="term" value="P:electron transport coupled proton transport"/>
    <property type="evidence" value="ECO:0007669"/>
    <property type="project" value="TreeGrafter"/>
</dbReference>
<evidence type="ECO:0000259" key="19">
    <source>
        <dbReference type="Pfam" id="PF01059"/>
    </source>
</evidence>
<keyword evidence="12 17" id="KW-0520">NAD</keyword>
<evidence type="ECO:0000256" key="12">
    <source>
        <dbReference type="ARBA" id="ARBA00023027"/>
    </source>
</evidence>
<keyword evidence="14 17" id="KW-0496">Mitochondrion</keyword>
<sequence length="444" mass="50686">MMKFLFSLVFMIPLCFMSSFWLNQFIWFVLVFLFFSCFAFSSLFVCISYELGVDLLSYMMIFLSFWICSLMLLASNKIYLAGSFTSYFLFIVLVLMISLFLAFGFMNLFLFYVFFEISLIPTLILIVGWGYQPERLQAGIYLLFYTLFASLPMMISLFFCYDHFNSLHYFFFVSEIDSLLIYLLMNFVFFVKIPMFFVHLWLPKAHVEAPVAGSMILAGIMLKLGGYGMARLMVVFMGLGVSINLIFIGLSLVGGFYVSLICLRQSDMKSLIAYSSVSHMGLVLSGVMTMNYWGLAGSLTMMVAHGLCSSGLFCLANISYERLGSRSLYINKGLINLIPSLSLFWFLLLSSNMAAPPSLNLLGEIALINSLMGFSSFSMLMLMLLSFFSAVYSLFLYSYSQHGMIYSGVYSFFPCSIREFLLLILHWLPLNLFVLSGEFFMLWI</sequence>
<geneLocation type="mitochondrion" evidence="20"/>
<dbReference type="EC" id="7.1.1.2" evidence="4 17"/>
<gene>
    <name evidence="20" type="primary">ND4</name>
</gene>
<dbReference type="AlphaFoldDB" id="A0A0U1Z967"/>
<dbReference type="GO" id="GO:0031966">
    <property type="term" value="C:mitochondrial membrane"/>
    <property type="evidence" value="ECO:0007669"/>
    <property type="project" value="UniProtKB-SubCell"/>
</dbReference>
<evidence type="ECO:0000256" key="14">
    <source>
        <dbReference type="ARBA" id="ARBA00023128"/>
    </source>
</evidence>
<dbReference type="PANTHER" id="PTHR43507:SF20">
    <property type="entry name" value="NADH-UBIQUINONE OXIDOREDUCTASE CHAIN 4"/>
    <property type="match status" value="1"/>
</dbReference>
<dbReference type="GO" id="GO:0042773">
    <property type="term" value="P:ATP synthesis coupled electron transport"/>
    <property type="evidence" value="ECO:0007669"/>
    <property type="project" value="InterPro"/>
</dbReference>
<evidence type="ECO:0000256" key="3">
    <source>
        <dbReference type="ARBA" id="ARBA00009025"/>
    </source>
</evidence>
<feature type="transmembrane region" description="Helical" evidence="17">
    <location>
        <begin position="27"/>
        <end position="49"/>
    </location>
</feature>
<dbReference type="Pfam" id="PF00361">
    <property type="entry name" value="Proton_antipo_M"/>
    <property type="match status" value="1"/>
</dbReference>
<dbReference type="GO" id="GO:0003954">
    <property type="term" value="F:NADH dehydrogenase activity"/>
    <property type="evidence" value="ECO:0007669"/>
    <property type="project" value="TreeGrafter"/>
</dbReference>
<feature type="transmembrane region" description="Helical" evidence="17">
    <location>
        <begin position="55"/>
        <end position="74"/>
    </location>
</feature>
<feature type="transmembrane region" description="Helical" evidence="17">
    <location>
        <begin position="6"/>
        <end position="22"/>
    </location>
</feature>
<dbReference type="PRINTS" id="PR01437">
    <property type="entry name" value="NUOXDRDTASE4"/>
</dbReference>
<keyword evidence="7 17" id="KW-0679">Respiratory chain</keyword>
<evidence type="ECO:0000256" key="7">
    <source>
        <dbReference type="ARBA" id="ARBA00022660"/>
    </source>
</evidence>
<evidence type="ECO:0000256" key="11">
    <source>
        <dbReference type="ARBA" id="ARBA00022989"/>
    </source>
</evidence>
<evidence type="ECO:0000259" key="18">
    <source>
        <dbReference type="Pfam" id="PF00361"/>
    </source>
</evidence>